<dbReference type="EMBL" id="UINC01125445">
    <property type="protein sequence ID" value="SVD03275.1"/>
    <property type="molecule type" value="Genomic_DNA"/>
</dbReference>
<name>A0A382S1F3_9ZZZZ</name>
<evidence type="ECO:0000313" key="1">
    <source>
        <dbReference type="EMBL" id="SVD03275.1"/>
    </source>
</evidence>
<proteinExistence type="predicted"/>
<dbReference type="AlphaFoldDB" id="A0A382S1F3"/>
<gene>
    <name evidence="1" type="ORF">METZ01_LOCUS356129</name>
</gene>
<protein>
    <submittedName>
        <fullName evidence="1">Uncharacterized protein</fullName>
    </submittedName>
</protein>
<accession>A0A382S1F3</accession>
<feature type="non-terminal residue" evidence="1">
    <location>
        <position position="1"/>
    </location>
</feature>
<sequence>DSFLVDYCDGRELRGYTTYAKTTLAYLLTRELNSISYTKFHFHLAEGVPALKRHAVALFDGLCQILRAEGITRTEQIVQPRGVRSRLLLASAMLCGEAKGYLRMIRDWFKG</sequence>
<reference evidence="1" key="1">
    <citation type="submission" date="2018-05" db="EMBL/GenBank/DDBJ databases">
        <authorList>
            <person name="Lanie J.A."/>
            <person name="Ng W.-L."/>
            <person name="Kazmierczak K.M."/>
            <person name="Andrzejewski T.M."/>
            <person name="Davidsen T.M."/>
            <person name="Wayne K.J."/>
            <person name="Tettelin H."/>
            <person name="Glass J.I."/>
            <person name="Rusch D."/>
            <person name="Podicherti R."/>
            <person name="Tsui H.-C.T."/>
            <person name="Winkler M.E."/>
        </authorList>
    </citation>
    <scope>NUCLEOTIDE SEQUENCE</scope>
</reference>
<organism evidence="1">
    <name type="scientific">marine metagenome</name>
    <dbReference type="NCBI Taxonomy" id="408172"/>
    <lineage>
        <taxon>unclassified sequences</taxon>
        <taxon>metagenomes</taxon>
        <taxon>ecological metagenomes</taxon>
    </lineage>
</organism>